<dbReference type="PROSITE" id="PS51375">
    <property type="entry name" value="PPR"/>
    <property type="match status" value="4"/>
</dbReference>
<keyword evidence="2 6" id="KW-0808">Transferase</keyword>
<dbReference type="PANTHER" id="PTHR47936:SF1">
    <property type="entry name" value="PENTATRICOPEPTIDE REPEAT-CONTAINING PROTEIN GUN1, CHLOROPLASTIC"/>
    <property type="match status" value="1"/>
</dbReference>
<keyword evidence="3 6" id="KW-0949">S-adenosyl-L-methionine</keyword>
<dbReference type="SUPFAM" id="SSF53335">
    <property type="entry name" value="S-adenosyl-L-methionine-dependent methyltransferases"/>
    <property type="match status" value="1"/>
</dbReference>
<comment type="similarity">
    <text evidence="6">Belongs to the class I-like SAM-binding methyltransferase superfamily. RNA M5U methyltransferase family.</text>
</comment>
<feature type="repeat" description="PPR" evidence="5">
    <location>
        <begin position="286"/>
        <end position="320"/>
    </location>
</feature>
<feature type="non-terminal residue" evidence="8">
    <location>
        <position position="1"/>
    </location>
</feature>
<evidence type="ECO:0000256" key="2">
    <source>
        <dbReference type="ARBA" id="ARBA00022679"/>
    </source>
</evidence>
<evidence type="ECO:0000256" key="4">
    <source>
        <dbReference type="ARBA" id="ARBA00022737"/>
    </source>
</evidence>
<dbReference type="OrthoDB" id="5989967at2759"/>
<feature type="binding site" evidence="6">
    <location>
        <position position="773"/>
    </location>
    <ligand>
        <name>S-adenosyl-L-methionine</name>
        <dbReference type="ChEBI" id="CHEBI:59789"/>
    </ligand>
</feature>
<dbReference type="AlphaFoldDB" id="A0A813FMX3"/>
<comment type="caution">
    <text evidence="6">Lacks conserved residue(s) required for the propagation of feature annotation.</text>
</comment>
<feature type="active site" description="Nucleophile" evidence="6">
    <location>
        <position position="812"/>
    </location>
</feature>
<accession>A0A813FMX3</accession>
<name>A0A813FMX3_POLGL</name>
<feature type="region of interest" description="Disordered" evidence="7">
    <location>
        <begin position="589"/>
        <end position="611"/>
    </location>
</feature>
<dbReference type="NCBIfam" id="TIGR00756">
    <property type="entry name" value="PPR"/>
    <property type="match status" value="2"/>
</dbReference>
<evidence type="ECO:0000256" key="5">
    <source>
        <dbReference type="PROSITE-ProRule" id="PRU00708"/>
    </source>
</evidence>
<comment type="caution">
    <text evidence="8">The sequence shown here is derived from an EMBL/GenBank/DDBJ whole genome shotgun (WGS) entry which is preliminary data.</text>
</comment>
<evidence type="ECO:0000313" key="9">
    <source>
        <dbReference type="Proteomes" id="UP000654075"/>
    </source>
</evidence>
<dbReference type="EMBL" id="CAJNNV010025319">
    <property type="protein sequence ID" value="CAE8613847.1"/>
    <property type="molecule type" value="Genomic_DNA"/>
</dbReference>
<organism evidence="8 9">
    <name type="scientific">Polarella glacialis</name>
    <name type="common">Dinoflagellate</name>
    <dbReference type="NCBI Taxonomy" id="89957"/>
    <lineage>
        <taxon>Eukaryota</taxon>
        <taxon>Sar</taxon>
        <taxon>Alveolata</taxon>
        <taxon>Dinophyceae</taxon>
        <taxon>Suessiales</taxon>
        <taxon>Suessiaceae</taxon>
        <taxon>Polarella</taxon>
    </lineage>
</organism>
<dbReference type="GO" id="GO:0006396">
    <property type="term" value="P:RNA processing"/>
    <property type="evidence" value="ECO:0007669"/>
    <property type="project" value="InterPro"/>
</dbReference>
<keyword evidence="1 6" id="KW-0489">Methyltransferase</keyword>
<dbReference type="Proteomes" id="UP000654075">
    <property type="component" value="Unassembled WGS sequence"/>
</dbReference>
<evidence type="ECO:0000313" key="8">
    <source>
        <dbReference type="EMBL" id="CAE8613847.1"/>
    </source>
</evidence>
<proteinExistence type="inferred from homology"/>
<feature type="compositionally biased region" description="Low complexity" evidence="7">
    <location>
        <begin position="600"/>
        <end position="611"/>
    </location>
</feature>
<keyword evidence="9" id="KW-1185">Reference proteome</keyword>
<evidence type="ECO:0000256" key="3">
    <source>
        <dbReference type="ARBA" id="ARBA00022691"/>
    </source>
</evidence>
<dbReference type="InterPro" id="IPR002885">
    <property type="entry name" value="PPR_rpt"/>
</dbReference>
<dbReference type="PROSITE" id="PS51687">
    <property type="entry name" value="SAM_MT_RNA_M5U"/>
    <property type="match status" value="1"/>
</dbReference>
<feature type="repeat" description="PPR" evidence="5">
    <location>
        <begin position="181"/>
        <end position="215"/>
    </location>
</feature>
<reference evidence="8" key="1">
    <citation type="submission" date="2021-02" db="EMBL/GenBank/DDBJ databases">
        <authorList>
            <person name="Dougan E. K."/>
            <person name="Rhodes N."/>
            <person name="Thang M."/>
            <person name="Chan C."/>
        </authorList>
    </citation>
    <scope>NUCLEOTIDE SEQUENCE</scope>
</reference>
<evidence type="ECO:0008006" key="10">
    <source>
        <dbReference type="Google" id="ProtNLM"/>
    </source>
</evidence>
<dbReference type="InterPro" id="IPR010280">
    <property type="entry name" value="U5_MeTrfase_fam"/>
</dbReference>
<dbReference type="PANTHER" id="PTHR47936">
    <property type="entry name" value="PPR_LONG DOMAIN-CONTAINING PROTEIN"/>
    <property type="match status" value="1"/>
</dbReference>
<sequence length="859" mass="93334">ALAWLAAAVPLRRRRRGRALRVACEPSAIRSRSPRALSQLLSSHQRLRQWREALAVFAEARQSNGSLNAIVYTAVINACGKGSGAPGGGCWQGALLLYLEMESQSGVEPDIIACNSVLNACAKAGRWSVALTLLRQKAKDIGADTISYGAAISACARGETPPWELALALLREASADGVELDVVAWSAAISVCEKSGRWEQALCLLPQMREQRLKPDLIVYSAAVRACARGGCWMPALALLGLMKDQALHPNIISFGAALSACAAGGRWDHALELLSELRAAGLKENLITCNAAMSACEKGGEWRWCLVLLEGMRRNGPAPDRITSELVAVACRRALGWSMALSVLEDLRQDGISLPPDALETVLGRSFGPKACADWGCQCGRQSLRYPFKVSKDYHNKHPVVWELAKWRASEGSQPPEVYQTASQVGYRTRGKMAVGPNTDADAPEGSSVIGLFRQGCWQVTPSSQCKANHPALAAGLQELQIALDHFRTVVLPFDHDADDSKHDTAPALRYVELTLERGSGLVQLVLVWNGERGSPAPALQSLVDYLWAGQAGSEESGPRRWHSIWIHWRDPDPALLKAIHSKRPDAWEQVRPPPTTSNDVALNDNNNSTNNNINDVGATVLETLDGLTFSFGPASFQQANLGIFEQILADMKVTLKRLAAPEGPLQLSLESRPLRLLELCGGVGVIGISLAHAAASWDIGTHCTPRVALVSSDVNSNCARLFDENARRVFPDLTGRAQIKFCAVSADEALSKFFGSDTEILGGTPDVLIMDPPRRGLAQHRWRTKLVGGEEEATRIRLCEGLRCVIYMSCGYDSFMVDAERLTESSGQGPAFRLVELKCYDMFPFTAHIETVGIFIR</sequence>
<dbReference type="Pfam" id="PF13812">
    <property type="entry name" value="PPR_3"/>
    <property type="match status" value="1"/>
</dbReference>
<dbReference type="GO" id="GO:0008173">
    <property type="term" value="F:RNA methyltransferase activity"/>
    <property type="evidence" value="ECO:0007669"/>
    <property type="project" value="InterPro"/>
</dbReference>
<dbReference type="Gene3D" id="3.40.50.150">
    <property type="entry name" value="Vaccinia Virus protein VP39"/>
    <property type="match status" value="1"/>
</dbReference>
<dbReference type="Gene3D" id="1.25.40.10">
    <property type="entry name" value="Tetratricopeptide repeat domain"/>
    <property type="match status" value="3"/>
</dbReference>
<feature type="repeat" description="PPR" evidence="5">
    <location>
        <begin position="216"/>
        <end position="250"/>
    </location>
</feature>
<evidence type="ECO:0000256" key="1">
    <source>
        <dbReference type="ARBA" id="ARBA00022603"/>
    </source>
</evidence>
<keyword evidence="4" id="KW-0677">Repeat</keyword>
<dbReference type="GO" id="GO:0032259">
    <property type="term" value="P:methylation"/>
    <property type="evidence" value="ECO:0007669"/>
    <property type="project" value="UniProtKB-KW"/>
</dbReference>
<feature type="binding site" evidence="6">
    <location>
        <position position="640"/>
    </location>
    <ligand>
        <name>S-adenosyl-L-methionine</name>
        <dbReference type="ChEBI" id="CHEBI:59789"/>
    </ligand>
</feature>
<protein>
    <recommendedName>
        <fullName evidence="10">Pentatricopeptide repeat-containing protein, chloroplastic</fullName>
    </recommendedName>
</protein>
<gene>
    <name evidence="8" type="ORF">PGLA1383_LOCUS31584</name>
</gene>
<evidence type="ECO:0000256" key="6">
    <source>
        <dbReference type="PROSITE-ProRule" id="PRU01024"/>
    </source>
</evidence>
<dbReference type="InterPro" id="IPR011990">
    <property type="entry name" value="TPR-like_helical_dom_sf"/>
</dbReference>
<feature type="repeat" description="PPR" evidence="5">
    <location>
        <begin position="251"/>
        <end position="285"/>
    </location>
</feature>
<evidence type="ECO:0000256" key="7">
    <source>
        <dbReference type="SAM" id="MobiDB-lite"/>
    </source>
</evidence>
<dbReference type="InterPro" id="IPR029063">
    <property type="entry name" value="SAM-dependent_MTases_sf"/>
</dbReference>
<dbReference type="Pfam" id="PF01535">
    <property type="entry name" value="PPR"/>
    <property type="match status" value="3"/>
</dbReference>